<comment type="pathway">
    <text evidence="2 9">Cofactor biosynthesis; adenosylcobalamin biosynthesis.</text>
</comment>
<comment type="similarity">
    <text evidence="3 9">Belongs to the CobD/CbiB family.</text>
</comment>
<keyword evidence="11" id="KW-1185">Reference proteome</keyword>
<dbReference type="Proteomes" id="UP000095255">
    <property type="component" value="Unassembled WGS sequence"/>
</dbReference>
<feature type="transmembrane region" description="Helical" evidence="9">
    <location>
        <begin position="84"/>
        <end position="103"/>
    </location>
</feature>
<keyword evidence="6 9" id="KW-0812">Transmembrane</keyword>
<evidence type="ECO:0000256" key="1">
    <source>
        <dbReference type="ARBA" id="ARBA00004651"/>
    </source>
</evidence>
<keyword evidence="7 9" id="KW-1133">Transmembrane helix</keyword>
<evidence type="ECO:0000256" key="4">
    <source>
        <dbReference type="ARBA" id="ARBA00022475"/>
    </source>
</evidence>
<dbReference type="RefSeq" id="WP_069702863.1">
    <property type="nucleotide sequence ID" value="NZ_MJAT01000036.1"/>
</dbReference>
<evidence type="ECO:0000256" key="3">
    <source>
        <dbReference type="ARBA" id="ARBA00006263"/>
    </source>
</evidence>
<protein>
    <recommendedName>
        <fullName evidence="9">Cobalamin biosynthesis protein CobD</fullName>
    </recommendedName>
</protein>
<evidence type="ECO:0000256" key="7">
    <source>
        <dbReference type="ARBA" id="ARBA00022989"/>
    </source>
</evidence>
<evidence type="ECO:0000313" key="10">
    <source>
        <dbReference type="EMBL" id="OEH84764.1"/>
    </source>
</evidence>
<proteinExistence type="inferred from homology"/>
<evidence type="ECO:0000256" key="9">
    <source>
        <dbReference type="HAMAP-Rule" id="MF_00024"/>
    </source>
</evidence>
<evidence type="ECO:0000256" key="6">
    <source>
        <dbReference type="ARBA" id="ARBA00022692"/>
    </source>
</evidence>
<keyword evidence="8 9" id="KW-0472">Membrane</keyword>
<dbReference type="GO" id="GO:0015420">
    <property type="term" value="F:ABC-type vitamin B12 transporter activity"/>
    <property type="evidence" value="ECO:0007669"/>
    <property type="project" value="UniProtKB-UniRule"/>
</dbReference>
<name>A0A1E5L3U6_9FIRM</name>
<feature type="transmembrane region" description="Helical" evidence="9">
    <location>
        <begin position="214"/>
        <end position="234"/>
    </location>
</feature>
<keyword evidence="4 9" id="KW-1003">Cell membrane</keyword>
<dbReference type="InterPro" id="IPR004485">
    <property type="entry name" value="Cobalamin_biosynth_CobD/CbiB"/>
</dbReference>
<feature type="transmembrane region" description="Helical" evidence="9">
    <location>
        <begin position="154"/>
        <end position="176"/>
    </location>
</feature>
<comment type="caution">
    <text evidence="10">The sequence shown here is derived from an EMBL/GenBank/DDBJ whole genome shotgun (WGS) entry which is preliminary data.</text>
</comment>
<comment type="function">
    <text evidence="9">Converts cobyric acid to cobinamide by the addition of aminopropanol on the F carboxylic group.</text>
</comment>
<dbReference type="AlphaFoldDB" id="A0A1E5L3U6"/>
<dbReference type="GO" id="GO:0009236">
    <property type="term" value="P:cobalamin biosynthetic process"/>
    <property type="evidence" value="ECO:0007669"/>
    <property type="project" value="UniProtKB-UniRule"/>
</dbReference>
<feature type="transmembrane region" description="Helical" evidence="9">
    <location>
        <begin position="54"/>
        <end position="78"/>
    </location>
</feature>
<reference evidence="10 11" key="1">
    <citation type="submission" date="2016-09" db="EMBL/GenBank/DDBJ databases">
        <title>Desulfuribacillus arsenicus sp. nov., an obligately anaerobic, dissimilatory arsenic- and antimonate-reducing bacterium isolated from anoxic sediments.</title>
        <authorList>
            <person name="Abin C.A."/>
            <person name="Hollibaugh J.T."/>
        </authorList>
    </citation>
    <scope>NUCLEOTIDE SEQUENCE [LARGE SCALE GENOMIC DNA]</scope>
    <source>
        <strain evidence="10 11">MLFW-2</strain>
    </source>
</reference>
<evidence type="ECO:0000256" key="5">
    <source>
        <dbReference type="ARBA" id="ARBA00022573"/>
    </source>
</evidence>
<keyword evidence="5 9" id="KW-0169">Cobalamin biosynthesis</keyword>
<evidence type="ECO:0000256" key="8">
    <source>
        <dbReference type="ARBA" id="ARBA00023136"/>
    </source>
</evidence>
<dbReference type="OrthoDB" id="9811967at2"/>
<accession>A0A1E5L3U6</accession>
<dbReference type="HAMAP" id="MF_00024">
    <property type="entry name" value="CobD_CbiB"/>
    <property type="match status" value="1"/>
</dbReference>
<sequence>MFFSSSIVIFAIMVDRFIGDPKRYHPVVLIGYMISKLEQILYPQLAGTPFVKKFLGGVLVSTVIIFTWVVSYYVYILVFAIHHWLGYAIAIYLMSLTMTWKGLRDAAVSIYMLLMDNRVQNARHEVGMIVGRDTVELNDSEISRATIESVSENLVDGVIAPVFYGFLFGMPSAFVYRSINTMDSMLGYKNERYADFGFCAAKIDDVMNWIPARISYVLIMLAVMIGKFHFRLAALTVRNDAAKHPSPNSGIPESAFAGALNVQLGGTNYYQGTPSFRAYLNEFGRKSEPIDIKKAVQLLDLTMMITVSMLGIIAVLIHLVW</sequence>
<evidence type="ECO:0000313" key="11">
    <source>
        <dbReference type="Proteomes" id="UP000095255"/>
    </source>
</evidence>
<feature type="transmembrane region" description="Helical" evidence="9">
    <location>
        <begin position="295"/>
        <end position="320"/>
    </location>
</feature>
<dbReference type="UniPathway" id="UPA00148"/>
<dbReference type="GO" id="GO:0005886">
    <property type="term" value="C:plasma membrane"/>
    <property type="evidence" value="ECO:0007669"/>
    <property type="project" value="UniProtKB-SubCell"/>
</dbReference>
<dbReference type="GO" id="GO:0048472">
    <property type="term" value="F:threonine-phosphate decarboxylase activity"/>
    <property type="evidence" value="ECO:0007669"/>
    <property type="project" value="InterPro"/>
</dbReference>
<dbReference type="NCBIfam" id="TIGR00380">
    <property type="entry name" value="cobal_cbiB"/>
    <property type="match status" value="1"/>
</dbReference>
<evidence type="ECO:0000256" key="2">
    <source>
        <dbReference type="ARBA" id="ARBA00004953"/>
    </source>
</evidence>
<dbReference type="Pfam" id="PF03186">
    <property type="entry name" value="CobD_Cbib"/>
    <property type="match status" value="1"/>
</dbReference>
<comment type="subcellular location">
    <subcellularLocation>
        <location evidence="1 9">Cell membrane</location>
        <topology evidence="1 9">Multi-pass membrane protein</topology>
    </subcellularLocation>
</comment>
<gene>
    <name evidence="9" type="primary">cobD</name>
    <name evidence="10" type="ORF">BHU72_07990</name>
</gene>
<dbReference type="PANTHER" id="PTHR34308">
    <property type="entry name" value="COBALAMIN BIOSYNTHESIS PROTEIN CBIB"/>
    <property type="match status" value="1"/>
</dbReference>
<dbReference type="EMBL" id="MJAT01000036">
    <property type="protein sequence ID" value="OEH84764.1"/>
    <property type="molecule type" value="Genomic_DNA"/>
</dbReference>
<organism evidence="10 11">
    <name type="scientific">Desulfuribacillus stibiiarsenatis</name>
    <dbReference type="NCBI Taxonomy" id="1390249"/>
    <lineage>
        <taxon>Bacteria</taxon>
        <taxon>Bacillati</taxon>
        <taxon>Bacillota</taxon>
        <taxon>Desulfuribacillia</taxon>
        <taxon>Desulfuribacillales</taxon>
        <taxon>Desulfuribacillaceae</taxon>
        <taxon>Desulfuribacillus</taxon>
    </lineage>
</organism>
<dbReference type="STRING" id="1390249.BHU72_07990"/>
<dbReference type="PANTHER" id="PTHR34308:SF1">
    <property type="entry name" value="COBALAMIN BIOSYNTHESIS PROTEIN CBIB"/>
    <property type="match status" value="1"/>
</dbReference>